<protein>
    <submittedName>
        <fullName evidence="3">OB domain-containing protein</fullName>
    </submittedName>
</protein>
<reference evidence="3" key="1">
    <citation type="submission" date="2022-11" db="UniProtKB">
        <authorList>
            <consortium name="WormBaseParasite"/>
        </authorList>
    </citation>
    <scope>IDENTIFICATION</scope>
</reference>
<dbReference type="SUPFAM" id="SSF50249">
    <property type="entry name" value="Nucleic acid-binding proteins"/>
    <property type="match status" value="1"/>
</dbReference>
<keyword evidence="2" id="KW-1185">Reference proteome</keyword>
<evidence type="ECO:0000313" key="3">
    <source>
        <dbReference type="WBParaSite" id="PSAMB.scaffold6465size9423.g28593.t1"/>
    </source>
</evidence>
<proteinExistence type="predicted"/>
<dbReference type="AlphaFoldDB" id="A0A914X371"/>
<dbReference type="Gene3D" id="2.40.50.140">
    <property type="entry name" value="Nucleic acid-binding proteins"/>
    <property type="match status" value="1"/>
</dbReference>
<dbReference type="InterPro" id="IPR004365">
    <property type="entry name" value="NA-bd_OB_tRNA"/>
</dbReference>
<evidence type="ECO:0000259" key="1">
    <source>
        <dbReference type="Pfam" id="PF01336"/>
    </source>
</evidence>
<dbReference type="InterPro" id="IPR012340">
    <property type="entry name" value="NA-bd_OB-fold"/>
</dbReference>
<dbReference type="Pfam" id="PF01336">
    <property type="entry name" value="tRNA_anti-codon"/>
    <property type="match status" value="1"/>
</dbReference>
<sequence>MLQNGQTSGSLHLAAISPIKASNSDAKSKTFCGIVEKKRAMTISGSGNEYFNFNLKDETATVRVVAFGENAKKWDSYITEGQKYKLSKLNSKQLLDHFKSAEVTEDVQLIIEQYSIIELCPAQSSVPISNASAPAAIAARNLSATSIVSDGQSLAQALNFLTSLTTPPAATSVTPTKPDLKRKTATPVNSLGNCDISAADKKHEDECKAICRSVLSMLRKVDPESIHRVHRELQDVLIKNIDEYNEKKKRLFDQPSTSH</sequence>
<dbReference type="Proteomes" id="UP000887566">
    <property type="component" value="Unplaced"/>
</dbReference>
<dbReference type="WBParaSite" id="PSAMB.scaffold6465size9423.g28593.t1">
    <property type="protein sequence ID" value="PSAMB.scaffold6465size9423.g28593.t1"/>
    <property type="gene ID" value="PSAMB.scaffold6465size9423.g28593"/>
</dbReference>
<evidence type="ECO:0000313" key="2">
    <source>
        <dbReference type="Proteomes" id="UP000887566"/>
    </source>
</evidence>
<accession>A0A914X371</accession>
<organism evidence="2 3">
    <name type="scientific">Plectus sambesii</name>
    <dbReference type="NCBI Taxonomy" id="2011161"/>
    <lineage>
        <taxon>Eukaryota</taxon>
        <taxon>Metazoa</taxon>
        <taxon>Ecdysozoa</taxon>
        <taxon>Nematoda</taxon>
        <taxon>Chromadorea</taxon>
        <taxon>Plectida</taxon>
        <taxon>Plectina</taxon>
        <taxon>Plectoidea</taxon>
        <taxon>Plectidae</taxon>
        <taxon>Plectus</taxon>
    </lineage>
</organism>
<dbReference type="GO" id="GO:0003676">
    <property type="term" value="F:nucleic acid binding"/>
    <property type="evidence" value="ECO:0007669"/>
    <property type="project" value="InterPro"/>
</dbReference>
<name>A0A914X371_9BILA</name>
<feature type="domain" description="OB" evidence="1">
    <location>
        <begin position="30"/>
        <end position="86"/>
    </location>
</feature>